<protein>
    <recommendedName>
        <fullName evidence="5">Biotin carboxylation domain-containing protein</fullName>
    </recommendedName>
</protein>
<keyword evidence="1" id="KW-0436">Ligase</keyword>
<dbReference type="InterPro" id="IPR011054">
    <property type="entry name" value="Rudment_hybrid_motif"/>
</dbReference>
<gene>
    <name evidence="6" type="ORF">RRG08_021350</name>
</gene>
<dbReference type="EMBL" id="JAWDGP010000891">
    <property type="protein sequence ID" value="KAK3796329.1"/>
    <property type="molecule type" value="Genomic_DNA"/>
</dbReference>
<reference evidence="6" key="1">
    <citation type="journal article" date="2023" name="G3 (Bethesda)">
        <title>A reference genome for the long-term kleptoplast-retaining sea slug Elysia crispata morphotype clarki.</title>
        <authorList>
            <person name="Eastman K.E."/>
            <person name="Pendleton A.L."/>
            <person name="Shaikh M.A."/>
            <person name="Suttiyut T."/>
            <person name="Ogas R."/>
            <person name="Tomko P."/>
            <person name="Gavelis G."/>
            <person name="Widhalm J.R."/>
            <person name="Wisecaver J.H."/>
        </authorList>
    </citation>
    <scope>NUCLEOTIDE SEQUENCE</scope>
    <source>
        <strain evidence="6">ECLA1</strain>
    </source>
</reference>
<dbReference type="SMART" id="SM00878">
    <property type="entry name" value="Biotin_carb_C"/>
    <property type="match status" value="1"/>
</dbReference>
<keyword evidence="7" id="KW-1185">Reference proteome</keyword>
<dbReference type="SUPFAM" id="SSF51246">
    <property type="entry name" value="Rudiment single hybrid motif"/>
    <property type="match status" value="1"/>
</dbReference>
<comment type="caution">
    <text evidence="6">The sequence shown here is derived from an EMBL/GenBank/DDBJ whole genome shotgun (WGS) entry which is preliminary data.</text>
</comment>
<dbReference type="PROSITE" id="PS50979">
    <property type="entry name" value="BC"/>
    <property type="match status" value="1"/>
</dbReference>
<dbReference type="SUPFAM" id="SSF56059">
    <property type="entry name" value="Glutathione synthetase ATP-binding domain-like"/>
    <property type="match status" value="1"/>
</dbReference>
<keyword evidence="2" id="KW-0547">Nucleotide-binding</keyword>
<evidence type="ECO:0000313" key="6">
    <source>
        <dbReference type="EMBL" id="KAK3796329.1"/>
    </source>
</evidence>
<dbReference type="Pfam" id="PF02785">
    <property type="entry name" value="Biotin_carb_C"/>
    <property type="match status" value="1"/>
</dbReference>
<sequence length="315" mass="34018">MPLVSFTAFKKRMSKLFTHHSSLPNILRSFLRPIALHWTRWTSNASASAKPIDKVLIANRGEIACRVMRTARRLGIRSVAVYSEADRHSLHVATADEAYYIGPAAASESYLRQDKILDVAKKSGAQAIHPGYGFLSLRMLEACGGASVGDRHGNHLCTCLLEAETAVCRGGTKIIEEAPAPGLTDEVRRSIGEAAVRAAKAVDYVGTGCLSEQIPMKQEEIKVKGHSFGVYVSAAEDPGSDFMPGAGPLQHLATPPPASDLRIETGVRQGDEVSVHYDPMIAKLVVWSDNRSSALLAQHTSCSKRLPCIFASITV</sequence>
<dbReference type="GO" id="GO:0005739">
    <property type="term" value="C:mitochondrion"/>
    <property type="evidence" value="ECO:0007669"/>
    <property type="project" value="TreeGrafter"/>
</dbReference>
<proteinExistence type="predicted"/>
<dbReference type="InterPro" id="IPR005482">
    <property type="entry name" value="Biotin_COase_C"/>
</dbReference>
<keyword evidence="4" id="KW-0092">Biotin</keyword>
<feature type="domain" description="Biotin carboxylation" evidence="5">
    <location>
        <begin position="51"/>
        <end position="315"/>
    </location>
</feature>
<evidence type="ECO:0000256" key="3">
    <source>
        <dbReference type="ARBA" id="ARBA00022840"/>
    </source>
</evidence>
<dbReference type="Gene3D" id="3.30.470.20">
    <property type="entry name" value="ATP-grasp fold, B domain"/>
    <property type="match status" value="2"/>
</dbReference>
<dbReference type="InterPro" id="IPR016185">
    <property type="entry name" value="PreATP-grasp_dom_sf"/>
</dbReference>
<dbReference type="GO" id="GO:0005524">
    <property type="term" value="F:ATP binding"/>
    <property type="evidence" value="ECO:0007669"/>
    <property type="project" value="UniProtKB-KW"/>
</dbReference>
<dbReference type="InterPro" id="IPR005481">
    <property type="entry name" value="BC-like_N"/>
</dbReference>
<dbReference type="Pfam" id="PF02786">
    <property type="entry name" value="CPSase_L_D2"/>
    <property type="match status" value="1"/>
</dbReference>
<dbReference type="AlphaFoldDB" id="A0AAE1AYD0"/>
<organism evidence="6 7">
    <name type="scientific">Elysia crispata</name>
    <name type="common">lettuce slug</name>
    <dbReference type="NCBI Taxonomy" id="231223"/>
    <lineage>
        <taxon>Eukaryota</taxon>
        <taxon>Metazoa</taxon>
        <taxon>Spiralia</taxon>
        <taxon>Lophotrochozoa</taxon>
        <taxon>Mollusca</taxon>
        <taxon>Gastropoda</taxon>
        <taxon>Heterobranchia</taxon>
        <taxon>Euthyneura</taxon>
        <taxon>Panpulmonata</taxon>
        <taxon>Sacoglossa</taxon>
        <taxon>Placobranchoidea</taxon>
        <taxon>Plakobranchidae</taxon>
        <taxon>Elysia</taxon>
    </lineage>
</organism>
<evidence type="ECO:0000256" key="4">
    <source>
        <dbReference type="ARBA" id="ARBA00023267"/>
    </source>
</evidence>
<evidence type="ECO:0000256" key="2">
    <source>
        <dbReference type="ARBA" id="ARBA00022741"/>
    </source>
</evidence>
<dbReference type="InterPro" id="IPR005479">
    <property type="entry name" value="CPAse_ATP-bd"/>
</dbReference>
<name>A0AAE1AYD0_9GAST</name>
<dbReference type="InterPro" id="IPR050856">
    <property type="entry name" value="Biotin_carboxylase_complex"/>
</dbReference>
<accession>A0AAE1AYD0</accession>
<dbReference type="InterPro" id="IPR011764">
    <property type="entry name" value="Biotin_carboxylation_dom"/>
</dbReference>
<dbReference type="PANTHER" id="PTHR18866:SF33">
    <property type="entry name" value="METHYLCROTONOYL-COA CARBOXYLASE SUBUNIT ALPHA, MITOCHONDRIAL-RELATED"/>
    <property type="match status" value="1"/>
</dbReference>
<keyword evidence="3" id="KW-0067">ATP-binding</keyword>
<dbReference type="Pfam" id="PF00289">
    <property type="entry name" value="Biotin_carb_N"/>
    <property type="match status" value="1"/>
</dbReference>
<dbReference type="PANTHER" id="PTHR18866">
    <property type="entry name" value="CARBOXYLASE:PYRUVATE/ACETYL-COA/PROPIONYL-COA CARBOXYLASE"/>
    <property type="match status" value="1"/>
</dbReference>
<dbReference type="Gene3D" id="3.40.50.20">
    <property type="match status" value="1"/>
</dbReference>
<evidence type="ECO:0000256" key="1">
    <source>
        <dbReference type="ARBA" id="ARBA00022598"/>
    </source>
</evidence>
<dbReference type="GO" id="GO:0004485">
    <property type="term" value="F:methylcrotonoyl-CoA carboxylase activity"/>
    <property type="evidence" value="ECO:0007669"/>
    <property type="project" value="TreeGrafter"/>
</dbReference>
<dbReference type="SUPFAM" id="SSF52440">
    <property type="entry name" value="PreATP-grasp domain"/>
    <property type="match status" value="1"/>
</dbReference>
<evidence type="ECO:0000259" key="5">
    <source>
        <dbReference type="PROSITE" id="PS50979"/>
    </source>
</evidence>
<dbReference type="Proteomes" id="UP001283361">
    <property type="component" value="Unassembled WGS sequence"/>
</dbReference>
<evidence type="ECO:0000313" key="7">
    <source>
        <dbReference type="Proteomes" id="UP001283361"/>
    </source>
</evidence>